<dbReference type="STRING" id="157072.A0A024U8L8"/>
<proteinExistence type="predicted"/>
<dbReference type="AlphaFoldDB" id="A0A024U8L8"/>
<dbReference type="VEuPathDB" id="FungiDB:H310_06089"/>
<gene>
    <name evidence="2" type="ORF">H310_06089</name>
</gene>
<sequence length="261" mass="29659">MTQSTSDQTTPQGTSTRRPGPKRRGCLLRRHHEIRYAVIITDRAPITNEPEVVHCLFCMHFGREVLSTVVRARKPMKKVKTFKAPFRVDHFTQHHKIHHLERWEYYCGLADDDKKVYFSSAPFSSEEVAIDLPLERLERTRGPYKVAPKFSSSKSVDHLILAKGVPATTPSLLGDAAAQQVQHATGSRFDKAEVEQIYMYTQQRQQADLEIARKNLELKQIEVISSAMMARQKMLDAGISQEHVDRLIPFPDGLGSHSVSL</sequence>
<dbReference type="OrthoDB" id="59953at2759"/>
<dbReference type="PANTHER" id="PTHR37067">
    <property type="entry name" value="PX DOMAIN-CONTAINING PROTEIN"/>
    <property type="match status" value="1"/>
</dbReference>
<organism evidence="2">
    <name type="scientific">Aphanomyces invadans</name>
    <dbReference type="NCBI Taxonomy" id="157072"/>
    <lineage>
        <taxon>Eukaryota</taxon>
        <taxon>Sar</taxon>
        <taxon>Stramenopiles</taxon>
        <taxon>Oomycota</taxon>
        <taxon>Saprolegniomycetes</taxon>
        <taxon>Saprolegniales</taxon>
        <taxon>Verrucalvaceae</taxon>
        <taxon>Aphanomyces</taxon>
    </lineage>
</organism>
<dbReference type="EMBL" id="KI913961">
    <property type="protein sequence ID" value="ETW02624.1"/>
    <property type="molecule type" value="Genomic_DNA"/>
</dbReference>
<dbReference type="RefSeq" id="XP_008869229.1">
    <property type="nucleotide sequence ID" value="XM_008871007.1"/>
</dbReference>
<dbReference type="PANTHER" id="PTHR37067:SF3">
    <property type="entry name" value="PX DOMAIN-CONTAINING PROTEIN"/>
    <property type="match status" value="1"/>
</dbReference>
<name>A0A024U8L8_9STRA</name>
<evidence type="ECO:0000256" key="1">
    <source>
        <dbReference type="SAM" id="MobiDB-lite"/>
    </source>
</evidence>
<protein>
    <submittedName>
        <fullName evidence="2">Uncharacterized protein</fullName>
    </submittedName>
</protein>
<dbReference type="GeneID" id="20083139"/>
<reference evidence="2" key="1">
    <citation type="submission" date="2013-12" db="EMBL/GenBank/DDBJ databases">
        <title>The Genome Sequence of Aphanomyces invadans NJM9701.</title>
        <authorList>
            <consortium name="The Broad Institute Genomics Platform"/>
            <person name="Russ C."/>
            <person name="Tyler B."/>
            <person name="van West P."/>
            <person name="Dieguez-Uribeondo J."/>
            <person name="Young S.K."/>
            <person name="Zeng Q."/>
            <person name="Gargeya S."/>
            <person name="Fitzgerald M."/>
            <person name="Abouelleil A."/>
            <person name="Alvarado L."/>
            <person name="Chapman S.B."/>
            <person name="Gainer-Dewar J."/>
            <person name="Goldberg J."/>
            <person name="Griggs A."/>
            <person name="Gujja S."/>
            <person name="Hansen M."/>
            <person name="Howarth C."/>
            <person name="Imamovic A."/>
            <person name="Ireland A."/>
            <person name="Larimer J."/>
            <person name="McCowan C."/>
            <person name="Murphy C."/>
            <person name="Pearson M."/>
            <person name="Poon T.W."/>
            <person name="Priest M."/>
            <person name="Roberts A."/>
            <person name="Saif S."/>
            <person name="Shea T."/>
            <person name="Sykes S."/>
            <person name="Wortman J."/>
            <person name="Nusbaum C."/>
            <person name="Birren B."/>
        </authorList>
    </citation>
    <scope>NUCLEOTIDE SEQUENCE [LARGE SCALE GENOMIC DNA]</scope>
    <source>
        <strain evidence="2">NJM9701</strain>
    </source>
</reference>
<evidence type="ECO:0000313" key="2">
    <source>
        <dbReference type="EMBL" id="ETW02624.1"/>
    </source>
</evidence>
<feature type="region of interest" description="Disordered" evidence="1">
    <location>
        <begin position="1"/>
        <end position="24"/>
    </location>
</feature>
<feature type="compositionally biased region" description="Polar residues" evidence="1">
    <location>
        <begin position="1"/>
        <end position="17"/>
    </location>
</feature>
<accession>A0A024U8L8</accession>